<dbReference type="RefSeq" id="WP_021235948.1">
    <property type="nucleotide sequence ID" value="NZ_ATHL01000147.1"/>
</dbReference>
<accession>T0GWW2</accession>
<protein>
    <recommendedName>
        <fullName evidence="3">Protein involved in integration/excision of ICE Tn4371 family</fullName>
    </recommendedName>
</protein>
<organism evidence="1 2">
    <name type="scientific">Novosphingobium lindaniclasticum LE124</name>
    <dbReference type="NCBI Taxonomy" id="1096930"/>
    <lineage>
        <taxon>Bacteria</taxon>
        <taxon>Pseudomonadati</taxon>
        <taxon>Pseudomonadota</taxon>
        <taxon>Alphaproteobacteria</taxon>
        <taxon>Sphingomonadales</taxon>
        <taxon>Sphingomonadaceae</taxon>
        <taxon>Novosphingobium</taxon>
    </lineage>
</organism>
<dbReference type="eggNOG" id="COG5639">
    <property type="taxonomic scope" value="Bacteria"/>
</dbReference>
<dbReference type="InterPro" id="IPR018733">
    <property type="entry name" value="DUF2274"/>
</dbReference>
<proteinExistence type="predicted"/>
<dbReference type="PATRIC" id="fig|1096930.3.peg.4203"/>
<dbReference type="EMBL" id="ATHL01000147">
    <property type="protein sequence ID" value="EQB08446.1"/>
    <property type="molecule type" value="Genomic_DNA"/>
</dbReference>
<evidence type="ECO:0000313" key="2">
    <source>
        <dbReference type="Proteomes" id="UP000015527"/>
    </source>
</evidence>
<name>T0GWW2_9SPHN</name>
<dbReference type="AlphaFoldDB" id="T0GWW2"/>
<keyword evidence="2" id="KW-1185">Reference proteome</keyword>
<dbReference type="Proteomes" id="UP000015527">
    <property type="component" value="Unassembled WGS sequence"/>
</dbReference>
<sequence>MSKIKLAKLPDKTPVKLAIMVAPDLHQALQDYAAAYAASYGSDVPVTDLVPAILSAFLDGDRGFQQQRKGK</sequence>
<gene>
    <name evidence="1" type="ORF">L284_21385</name>
</gene>
<evidence type="ECO:0008006" key="3">
    <source>
        <dbReference type="Google" id="ProtNLM"/>
    </source>
</evidence>
<evidence type="ECO:0000313" key="1">
    <source>
        <dbReference type="EMBL" id="EQB08446.1"/>
    </source>
</evidence>
<comment type="caution">
    <text evidence="1">The sequence shown here is derived from an EMBL/GenBank/DDBJ whole genome shotgun (WGS) entry which is preliminary data.</text>
</comment>
<dbReference type="Pfam" id="PF10038">
    <property type="entry name" value="DUF2274"/>
    <property type="match status" value="1"/>
</dbReference>
<reference evidence="1 2" key="1">
    <citation type="journal article" date="2013" name="Genome Announc.">
        <title>Genome Sequence of Novosphingobium lindaniclasticum LE124T, Isolated from a Hexachlorocyclohexane Dumpsite.</title>
        <authorList>
            <person name="Saxena A."/>
            <person name="Nayyar N."/>
            <person name="Sangwan N."/>
            <person name="Kumari R."/>
            <person name="Khurana J.P."/>
            <person name="Lal R."/>
        </authorList>
    </citation>
    <scope>NUCLEOTIDE SEQUENCE [LARGE SCALE GENOMIC DNA]</scope>
    <source>
        <strain evidence="1 2">LE124</strain>
    </source>
</reference>
<dbReference type="OrthoDB" id="9803810at2"/>